<gene>
    <name evidence="1" type="ORF">FHS56_002063</name>
</gene>
<comment type="caution">
    <text evidence="1">The sequence shown here is derived from an EMBL/GenBank/DDBJ whole genome shotgun (WGS) entry which is preliminary data.</text>
</comment>
<organism evidence="1 2">
    <name type="scientific">Thermonema lapsum</name>
    <dbReference type="NCBI Taxonomy" id="28195"/>
    <lineage>
        <taxon>Bacteria</taxon>
        <taxon>Pseudomonadati</taxon>
        <taxon>Bacteroidota</taxon>
        <taxon>Cytophagia</taxon>
        <taxon>Cytophagales</taxon>
        <taxon>Thermonemataceae</taxon>
        <taxon>Thermonema</taxon>
    </lineage>
</organism>
<dbReference type="InterPro" id="IPR036587">
    <property type="entry name" value="NucleaseA_inhib-like_sf"/>
</dbReference>
<dbReference type="SUPFAM" id="SSF82602">
    <property type="entry name" value="Nuclease A inhibitor (NuiA)"/>
    <property type="match status" value="1"/>
</dbReference>
<accession>A0A846MS83</accession>
<protein>
    <recommendedName>
        <fullName evidence="3">Nuclease</fullName>
    </recommendedName>
</protein>
<evidence type="ECO:0008006" key="3">
    <source>
        <dbReference type="Google" id="ProtNLM"/>
    </source>
</evidence>
<dbReference type="Proteomes" id="UP000537126">
    <property type="component" value="Unassembled WGS sequence"/>
</dbReference>
<dbReference type="AlphaFoldDB" id="A0A846MS83"/>
<dbReference type="Gene3D" id="3.40.1460.10">
    <property type="entry name" value="Nuclease A inhibitor-like"/>
    <property type="match status" value="1"/>
</dbReference>
<dbReference type="RefSeq" id="WP_166920398.1">
    <property type="nucleotide sequence ID" value="NZ_JAASRN010000003.1"/>
</dbReference>
<name>A0A846MS83_9BACT</name>
<keyword evidence="2" id="KW-1185">Reference proteome</keyword>
<evidence type="ECO:0000313" key="1">
    <source>
        <dbReference type="EMBL" id="NIK74538.1"/>
    </source>
</evidence>
<dbReference type="InterPro" id="IPR012489">
    <property type="entry name" value="NucleaseA_inhib-like"/>
</dbReference>
<sequence length="142" mass="16572">MIQEEDKAAEIALRLDAIAANLLYPSETDEPFEGFYWLIEKTEGALTKEEVRAILDLPDEVPIEERRFDAFFYPVAVPQDWHSEEELELVNQFQEMIFELRKLLRKPQVFVVGGEVEKEVYIVGKVKEHNFWAGLKTKIVET</sequence>
<reference evidence="1 2" key="1">
    <citation type="submission" date="2020-03" db="EMBL/GenBank/DDBJ databases">
        <title>Genomic Encyclopedia of Type Strains, Phase IV (KMG-IV): sequencing the most valuable type-strain genomes for metagenomic binning, comparative biology and taxonomic classification.</title>
        <authorList>
            <person name="Goeker M."/>
        </authorList>
    </citation>
    <scope>NUCLEOTIDE SEQUENCE [LARGE SCALE GENOMIC DNA]</scope>
    <source>
        <strain evidence="1 2">DSM 5718</strain>
    </source>
</reference>
<dbReference type="EMBL" id="JAASRN010000003">
    <property type="protein sequence ID" value="NIK74538.1"/>
    <property type="molecule type" value="Genomic_DNA"/>
</dbReference>
<evidence type="ECO:0000313" key="2">
    <source>
        <dbReference type="Proteomes" id="UP000537126"/>
    </source>
</evidence>
<dbReference type="Pfam" id="PF07924">
    <property type="entry name" value="NuiA"/>
    <property type="match status" value="1"/>
</dbReference>
<proteinExistence type="predicted"/>